<dbReference type="Proteomes" id="UP000625551">
    <property type="component" value="Unassembled WGS sequence"/>
</dbReference>
<keyword evidence="2" id="KW-1185">Reference proteome</keyword>
<comment type="caution">
    <text evidence="1">The sequence shown here is derived from an EMBL/GenBank/DDBJ whole genome shotgun (WGS) entry which is preliminary data.</text>
</comment>
<organism evidence="1 2">
    <name type="scientific">Pontibacter aquaedesilientis</name>
    <dbReference type="NCBI Taxonomy" id="2766980"/>
    <lineage>
        <taxon>Bacteria</taxon>
        <taxon>Pseudomonadati</taxon>
        <taxon>Bacteroidota</taxon>
        <taxon>Cytophagia</taxon>
        <taxon>Cytophagales</taxon>
        <taxon>Hymenobacteraceae</taxon>
        <taxon>Pontibacter</taxon>
    </lineage>
</organism>
<reference evidence="1 2" key="1">
    <citation type="submission" date="2020-09" db="EMBL/GenBank/DDBJ databases">
        <title>Genome sequencing and assembly of Pontibacter sp.</title>
        <authorList>
            <person name="Chhetri G."/>
        </authorList>
    </citation>
    <scope>NUCLEOTIDE SEQUENCE [LARGE SCALE GENOMIC DNA]</scope>
    <source>
        <strain evidence="1 2">JH31</strain>
    </source>
</reference>
<dbReference type="EMBL" id="JACXAJ010000002">
    <property type="protein sequence ID" value="MBD1396874.1"/>
    <property type="molecule type" value="Genomic_DNA"/>
</dbReference>
<evidence type="ECO:0000313" key="1">
    <source>
        <dbReference type="EMBL" id="MBD1396874.1"/>
    </source>
</evidence>
<evidence type="ECO:0000313" key="2">
    <source>
        <dbReference type="Proteomes" id="UP000625551"/>
    </source>
</evidence>
<proteinExistence type="predicted"/>
<gene>
    <name evidence="1" type="ORF">H9Q13_06835</name>
</gene>
<sequence length="140" mass="16187">MKLRELKSATGKIFLTTHVDERNNWVYNNWLGYVTPENVVQGSLAVLEMIEKYQVSYGLNDNRLLVGRWDHSVDWIEQVWTPRAAAAGLRYYAHVVNEDSFAAASSADMLSRVQGRFHMHIFQDIESAQQWLLECQAKNK</sequence>
<evidence type="ECO:0008006" key="3">
    <source>
        <dbReference type="Google" id="ProtNLM"/>
    </source>
</evidence>
<accession>A0ABR7XF03</accession>
<protein>
    <recommendedName>
        <fullName evidence="3">STAS/SEC14 domain-containing protein</fullName>
    </recommendedName>
</protein>
<dbReference type="RefSeq" id="WP_191183013.1">
    <property type="nucleotide sequence ID" value="NZ_JACXAJ010000002.1"/>
</dbReference>
<name>A0ABR7XF03_9BACT</name>